<accession>A0ABU1YD18</accession>
<dbReference type="Proteomes" id="UP001269081">
    <property type="component" value="Unassembled WGS sequence"/>
</dbReference>
<evidence type="ECO:0000256" key="9">
    <source>
        <dbReference type="PROSITE-ProRule" id="PRU00339"/>
    </source>
</evidence>
<name>A0ABU1YD18_9FLAO</name>
<dbReference type="PANTHER" id="PTHR24421">
    <property type="entry name" value="NITRATE/NITRITE SENSOR PROTEIN NARX-RELATED"/>
    <property type="match status" value="1"/>
</dbReference>
<dbReference type="SUPFAM" id="SSF55874">
    <property type="entry name" value="ATPase domain of HSP90 chaperone/DNA topoisomerase II/histidine kinase"/>
    <property type="match status" value="1"/>
</dbReference>
<dbReference type="EC" id="2.7.13.3" evidence="2"/>
<dbReference type="Gene3D" id="3.30.565.10">
    <property type="entry name" value="Histidine kinase-like ATPase, C-terminal domain"/>
    <property type="match status" value="1"/>
</dbReference>
<proteinExistence type="predicted"/>
<evidence type="ECO:0000256" key="11">
    <source>
        <dbReference type="SAM" id="Phobius"/>
    </source>
</evidence>
<sequence length="734" mass="84112">MVINFKSLFLFVSLSFTISLYSQIDSNDKKPLSVEKKSLEAEEKKTVTGLYTLYNKGQEKIAFNNAKTFLKKAKYPANKASVILLQAYYYDKKAILDSSIYFTNEALKYNTKITNDSLKNRLFSLGYNLMGLNYKKKGLFDISKKWHLKGLEVSQKYKETNLYYTHLHGLAGVYNALGDNANALKSYKECLEYKKDEEICLGSYINIGNIYSDLKEYDKANYYYNQGKQLSEKTNNQQAKAVITLSIGANYQLQQKVNDAISMYSEAVTIADKNELNQIGLIARGNIGDTYIDLKKYKEAKDIFSAALQKAITFGYLDNQVYFYDELKKIALLQDDYKSAFAYLNKSTKLKDSINKAQQITEINELEIKYKTAQREKEIRLLQFDNTTKKLKLEKQEEAIENMNLQEQISQKITENTILFFQNSSQKKLSEISLLKKDQQLKSLEINQQKETKLLTIFGFLIVLIPIIGLLLQYYKRLKTQRLLNIQQAEISTQNINNLLKDQELKLIKASISGQDKERQRISQELHDSIGGNLAAIKLQLNHLVISSSPKIKNLTALLDETYQQVRNLSHTLIPKKFKHHKFCEVLESYLTNIGEASNVKTTFTVYPKKDIDTLNEEIQIEIFKIIQELLTNTIKHANASKIDLQLNLIENILNILFEDNGIGFNTDNHKPGIGFLNLESRIDKLNGSFVIDSKLKRGTIANIEIPVLSISNTESEMTKGINVKKQLDNLTKL</sequence>
<keyword evidence="3" id="KW-0597">Phosphoprotein</keyword>
<evidence type="ECO:0000256" key="5">
    <source>
        <dbReference type="ARBA" id="ARBA00022741"/>
    </source>
</evidence>
<evidence type="ECO:0000256" key="7">
    <source>
        <dbReference type="ARBA" id="ARBA00022840"/>
    </source>
</evidence>
<evidence type="ECO:0000256" key="4">
    <source>
        <dbReference type="ARBA" id="ARBA00022679"/>
    </source>
</evidence>
<dbReference type="Gene3D" id="1.25.40.10">
    <property type="entry name" value="Tetratricopeptide repeat domain"/>
    <property type="match status" value="2"/>
</dbReference>
<dbReference type="PROSITE" id="PS50005">
    <property type="entry name" value="TPR"/>
    <property type="match status" value="1"/>
</dbReference>
<evidence type="ECO:0000256" key="3">
    <source>
        <dbReference type="ARBA" id="ARBA00022553"/>
    </source>
</evidence>
<evidence type="ECO:0000313" key="13">
    <source>
        <dbReference type="EMBL" id="MDR7212053.1"/>
    </source>
</evidence>
<dbReference type="InterPro" id="IPR005467">
    <property type="entry name" value="His_kinase_dom"/>
</dbReference>
<organism evidence="13 14">
    <name type="scientific">Flavobacterium piscis</name>
    <dbReference type="NCBI Taxonomy" id="1114874"/>
    <lineage>
        <taxon>Bacteria</taxon>
        <taxon>Pseudomonadati</taxon>
        <taxon>Bacteroidota</taxon>
        <taxon>Flavobacteriia</taxon>
        <taxon>Flavobacteriales</taxon>
        <taxon>Flavobacteriaceae</taxon>
        <taxon>Flavobacterium</taxon>
    </lineage>
</organism>
<dbReference type="GO" id="GO:0016301">
    <property type="term" value="F:kinase activity"/>
    <property type="evidence" value="ECO:0007669"/>
    <property type="project" value="UniProtKB-KW"/>
</dbReference>
<dbReference type="InterPro" id="IPR036890">
    <property type="entry name" value="HATPase_C_sf"/>
</dbReference>
<dbReference type="Pfam" id="PF02518">
    <property type="entry name" value="HATPase_c"/>
    <property type="match status" value="1"/>
</dbReference>
<feature type="transmembrane region" description="Helical" evidence="11">
    <location>
        <begin position="454"/>
        <end position="475"/>
    </location>
</feature>
<dbReference type="InterPro" id="IPR050482">
    <property type="entry name" value="Sensor_HK_TwoCompSys"/>
</dbReference>
<keyword evidence="6 13" id="KW-0418">Kinase</keyword>
<keyword evidence="11" id="KW-1133">Transmembrane helix</keyword>
<keyword evidence="10" id="KW-0175">Coiled coil</keyword>
<dbReference type="PROSITE" id="PS50109">
    <property type="entry name" value="HIS_KIN"/>
    <property type="match status" value="1"/>
</dbReference>
<protein>
    <recommendedName>
        <fullName evidence="2">histidine kinase</fullName>
        <ecNumber evidence="2">2.7.13.3</ecNumber>
    </recommendedName>
</protein>
<keyword evidence="8" id="KW-0902">Two-component regulatory system</keyword>
<dbReference type="CDD" id="cd16917">
    <property type="entry name" value="HATPase_UhpB-NarQ-NarX-like"/>
    <property type="match status" value="1"/>
</dbReference>
<keyword evidence="9" id="KW-0802">TPR repeat</keyword>
<evidence type="ECO:0000256" key="10">
    <source>
        <dbReference type="SAM" id="Coils"/>
    </source>
</evidence>
<keyword evidence="4" id="KW-0808">Transferase</keyword>
<comment type="catalytic activity">
    <reaction evidence="1">
        <text>ATP + protein L-histidine = ADP + protein N-phospho-L-histidine.</text>
        <dbReference type="EC" id="2.7.13.3"/>
    </reaction>
</comment>
<keyword evidence="11" id="KW-0472">Membrane</keyword>
<evidence type="ECO:0000256" key="6">
    <source>
        <dbReference type="ARBA" id="ARBA00022777"/>
    </source>
</evidence>
<dbReference type="Pfam" id="PF13181">
    <property type="entry name" value="TPR_8"/>
    <property type="match status" value="3"/>
</dbReference>
<evidence type="ECO:0000259" key="12">
    <source>
        <dbReference type="PROSITE" id="PS50109"/>
    </source>
</evidence>
<dbReference type="EMBL" id="JAVDWQ010000018">
    <property type="protein sequence ID" value="MDR7212053.1"/>
    <property type="molecule type" value="Genomic_DNA"/>
</dbReference>
<dbReference type="RefSeq" id="WP_310283481.1">
    <property type="nucleotide sequence ID" value="NZ_JAVDWQ010000018.1"/>
</dbReference>
<dbReference type="PANTHER" id="PTHR24421:SF10">
    <property type="entry name" value="NITRATE_NITRITE SENSOR PROTEIN NARQ"/>
    <property type="match status" value="1"/>
</dbReference>
<dbReference type="InterPro" id="IPR019734">
    <property type="entry name" value="TPR_rpt"/>
</dbReference>
<evidence type="ECO:0000256" key="2">
    <source>
        <dbReference type="ARBA" id="ARBA00012438"/>
    </source>
</evidence>
<dbReference type="SMART" id="SM00028">
    <property type="entry name" value="TPR"/>
    <property type="match status" value="6"/>
</dbReference>
<keyword evidence="7" id="KW-0067">ATP-binding</keyword>
<evidence type="ECO:0000256" key="8">
    <source>
        <dbReference type="ARBA" id="ARBA00023012"/>
    </source>
</evidence>
<dbReference type="Pfam" id="PF07730">
    <property type="entry name" value="HisKA_3"/>
    <property type="match status" value="1"/>
</dbReference>
<feature type="repeat" description="TPR" evidence="9">
    <location>
        <begin position="201"/>
        <end position="234"/>
    </location>
</feature>
<dbReference type="InterPro" id="IPR011990">
    <property type="entry name" value="TPR-like_helical_dom_sf"/>
</dbReference>
<dbReference type="SUPFAM" id="SSF48452">
    <property type="entry name" value="TPR-like"/>
    <property type="match status" value="2"/>
</dbReference>
<evidence type="ECO:0000313" key="14">
    <source>
        <dbReference type="Proteomes" id="UP001269081"/>
    </source>
</evidence>
<dbReference type="Gene3D" id="1.20.5.1930">
    <property type="match status" value="1"/>
</dbReference>
<keyword evidence="14" id="KW-1185">Reference proteome</keyword>
<feature type="coiled-coil region" evidence="10">
    <location>
        <begin position="356"/>
        <end position="408"/>
    </location>
</feature>
<gene>
    <name evidence="13" type="ORF">J2W48_004010</name>
</gene>
<keyword evidence="11" id="KW-0812">Transmembrane</keyword>
<keyword evidence="5" id="KW-0547">Nucleotide-binding</keyword>
<evidence type="ECO:0000256" key="1">
    <source>
        <dbReference type="ARBA" id="ARBA00000085"/>
    </source>
</evidence>
<dbReference type="InterPro" id="IPR011712">
    <property type="entry name" value="Sig_transdc_His_kin_sub3_dim/P"/>
</dbReference>
<reference evidence="13 14" key="1">
    <citation type="submission" date="2023-07" db="EMBL/GenBank/DDBJ databases">
        <title>Sorghum-associated microbial communities from plants grown in Nebraska, USA.</title>
        <authorList>
            <person name="Schachtman D."/>
        </authorList>
    </citation>
    <scope>NUCLEOTIDE SEQUENCE [LARGE SCALE GENOMIC DNA]</scope>
    <source>
        <strain evidence="13 14">4129</strain>
    </source>
</reference>
<dbReference type="InterPro" id="IPR003594">
    <property type="entry name" value="HATPase_dom"/>
</dbReference>
<feature type="domain" description="Histidine kinase" evidence="12">
    <location>
        <begin position="521"/>
        <end position="710"/>
    </location>
</feature>
<comment type="caution">
    <text evidence="13">The sequence shown here is derived from an EMBL/GenBank/DDBJ whole genome shotgun (WGS) entry which is preliminary data.</text>
</comment>